<dbReference type="EMBL" id="FNSQ01000005">
    <property type="protein sequence ID" value="SEB74775.1"/>
    <property type="molecule type" value="Genomic_DNA"/>
</dbReference>
<dbReference type="SMART" id="SM00710">
    <property type="entry name" value="PbH1"/>
    <property type="match status" value="9"/>
</dbReference>
<keyword evidence="1" id="KW-1133">Transmembrane helix</keyword>
<evidence type="ECO:0000313" key="3">
    <source>
        <dbReference type="EMBL" id="SEB74775.1"/>
    </source>
</evidence>
<feature type="domain" description="DUF7507" evidence="2">
    <location>
        <begin position="2526"/>
        <end position="2626"/>
    </location>
</feature>
<evidence type="ECO:0000313" key="4">
    <source>
        <dbReference type="Proteomes" id="UP000183750"/>
    </source>
</evidence>
<feature type="domain" description="DUF7507" evidence="2">
    <location>
        <begin position="533"/>
        <end position="637"/>
    </location>
</feature>
<dbReference type="Gene3D" id="2.60.40.10">
    <property type="entry name" value="Immunoglobulins"/>
    <property type="match status" value="1"/>
</dbReference>
<feature type="domain" description="DUF7507" evidence="2">
    <location>
        <begin position="650"/>
        <end position="756"/>
    </location>
</feature>
<feature type="domain" description="DUF7507" evidence="2">
    <location>
        <begin position="886"/>
        <end position="991"/>
    </location>
</feature>
<keyword evidence="1" id="KW-0812">Transmembrane</keyword>
<feature type="domain" description="DUF7507" evidence="2">
    <location>
        <begin position="2874"/>
        <end position="2977"/>
    </location>
</feature>
<feature type="transmembrane region" description="Helical" evidence="1">
    <location>
        <begin position="4299"/>
        <end position="4319"/>
    </location>
</feature>
<feature type="domain" description="DUF7507" evidence="2">
    <location>
        <begin position="1003"/>
        <end position="1110"/>
    </location>
</feature>
<dbReference type="Proteomes" id="UP000183750">
    <property type="component" value="Unassembled WGS sequence"/>
</dbReference>
<evidence type="ECO:0000259" key="2">
    <source>
        <dbReference type="Pfam" id="PF24346"/>
    </source>
</evidence>
<dbReference type="InterPro" id="IPR055354">
    <property type="entry name" value="DUF7507"/>
</dbReference>
<feature type="domain" description="DUF7507" evidence="2">
    <location>
        <begin position="3"/>
        <end position="53"/>
    </location>
</feature>
<dbReference type="Pfam" id="PF24346">
    <property type="entry name" value="DUF7507"/>
    <property type="match status" value="37"/>
</dbReference>
<feature type="domain" description="DUF7507" evidence="2">
    <location>
        <begin position="1826"/>
        <end position="1928"/>
    </location>
</feature>
<feature type="domain" description="DUF7507" evidence="2">
    <location>
        <begin position="3464"/>
        <end position="3569"/>
    </location>
</feature>
<proteinExistence type="predicted"/>
<feature type="domain" description="DUF7507" evidence="2">
    <location>
        <begin position="2991"/>
        <end position="3099"/>
    </location>
</feature>
<evidence type="ECO:0000256" key="1">
    <source>
        <dbReference type="SAM" id="Phobius"/>
    </source>
</evidence>
<dbReference type="PANTHER" id="PTHR34819:SF3">
    <property type="entry name" value="CELL SURFACE PROTEIN"/>
    <property type="match status" value="1"/>
</dbReference>
<feature type="domain" description="DUF7507" evidence="2">
    <location>
        <begin position="417"/>
        <end position="519"/>
    </location>
</feature>
<feature type="domain" description="DUF7507" evidence="2">
    <location>
        <begin position="1943"/>
        <end position="2047"/>
    </location>
</feature>
<feature type="domain" description="DUF7507" evidence="2">
    <location>
        <begin position="2641"/>
        <end position="2746"/>
    </location>
</feature>
<protein>
    <submittedName>
        <fullName evidence="3">Conserved repeat domain-containing protein</fullName>
    </submittedName>
</protein>
<feature type="domain" description="DUF7507" evidence="2">
    <location>
        <begin position="3939"/>
        <end position="4042"/>
    </location>
</feature>
<name>A0A1H4LWX3_9MICO</name>
<feature type="domain" description="DUF7507" evidence="2">
    <location>
        <begin position="1706"/>
        <end position="1811"/>
    </location>
</feature>
<dbReference type="OrthoDB" id="3584537at2"/>
<feature type="domain" description="DUF7507" evidence="2">
    <location>
        <begin position="3824"/>
        <end position="3923"/>
    </location>
</feature>
<dbReference type="PANTHER" id="PTHR34819">
    <property type="entry name" value="LARGE CYSTEINE-RICH PERIPLASMIC PROTEIN OMCB"/>
    <property type="match status" value="1"/>
</dbReference>
<feature type="domain" description="DUF7507" evidence="2">
    <location>
        <begin position="3110"/>
        <end position="3217"/>
    </location>
</feature>
<feature type="domain" description="DUF7507" evidence="2">
    <location>
        <begin position="1468"/>
        <end position="1573"/>
    </location>
</feature>
<feature type="domain" description="DUF7507" evidence="2">
    <location>
        <begin position="3705"/>
        <end position="3809"/>
    </location>
</feature>
<feature type="domain" description="DUF7507" evidence="2">
    <location>
        <begin position="1124"/>
        <end position="1225"/>
    </location>
</feature>
<feature type="domain" description="DUF7507" evidence="2">
    <location>
        <begin position="769"/>
        <end position="873"/>
    </location>
</feature>
<dbReference type="InterPro" id="IPR006626">
    <property type="entry name" value="PbH1"/>
</dbReference>
<feature type="domain" description="DUF7507" evidence="2">
    <location>
        <begin position="2173"/>
        <end position="2278"/>
    </location>
</feature>
<feature type="domain" description="DUF7507" evidence="2">
    <location>
        <begin position="1354"/>
        <end position="1456"/>
    </location>
</feature>
<keyword evidence="1" id="KW-0472">Membrane</keyword>
<accession>A0A1H4LWX3</accession>
<feature type="domain" description="DUF7507" evidence="2">
    <location>
        <begin position="1238"/>
        <end position="1340"/>
    </location>
</feature>
<reference evidence="4" key="1">
    <citation type="submission" date="2016-10" db="EMBL/GenBank/DDBJ databases">
        <authorList>
            <person name="Varghese N."/>
            <person name="Submissions S."/>
        </authorList>
    </citation>
    <scope>NUCLEOTIDE SEQUENCE [LARGE SCALE GENOMIC DNA]</scope>
    <source>
        <strain evidence="4">DSM 16089</strain>
    </source>
</reference>
<feature type="domain" description="DUF7507" evidence="2">
    <location>
        <begin position="4169"/>
        <end position="4264"/>
    </location>
</feature>
<organism evidence="3 4">
    <name type="scientific">Microbacterium hydrocarbonoxydans</name>
    <dbReference type="NCBI Taxonomy" id="273678"/>
    <lineage>
        <taxon>Bacteria</taxon>
        <taxon>Bacillati</taxon>
        <taxon>Actinomycetota</taxon>
        <taxon>Actinomycetes</taxon>
        <taxon>Micrococcales</taxon>
        <taxon>Microbacteriaceae</taxon>
        <taxon>Microbacterium</taxon>
    </lineage>
</organism>
<feature type="domain" description="DUF7507" evidence="2">
    <location>
        <begin position="2759"/>
        <end position="2861"/>
    </location>
</feature>
<feature type="domain" description="DUF7507" evidence="2">
    <location>
        <begin position="2291"/>
        <end position="2395"/>
    </location>
</feature>
<dbReference type="InterPro" id="IPR013783">
    <property type="entry name" value="Ig-like_fold"/>
</dbReference>
<feature type="domain" description="DUF7507" evidence="2">
    <location>
        <begin position="2059"/>
        <end position="2159"/>
    </location>
</feature>
<feature type="domain" description="DUF7507" evidence="2">
    <location>
        <begin position="3232"/>
        <end position="3334"/>
    </location>
</feature>
<feature type="domain" description="DUF7507" evidence="2">
    <location>
        <begin position="4054"/>
        <end position="4157"/>
    </location>
</feature>
<dbReference type="NCBIfam" id="TIGR01451">
    <property type="entry name" value="B_ant_repeat"/>
    <property type="match status" value="23"/>
</dbReference>
<dbReference type="InterPro" id="IPR047589">
    <property type="entry name" value="DUF11_rpt"/>
</dbReference>
<feature type="domain" description="DUF7507" evidence="2">
    <location>
        <begin position="3582"/>
        <end position="3686"/>
    </location>
</feature>
<keyword evidence="4" id="KW-1185">Reference proteome</keyword>
<dbReference type="InterPro" id="IPR051172">
    <property type="entry name" value="Chlamydia_OmcB"/>
</dbReference>
<gene>
    <name evidence="3" type="ORF">SAMN04489807_1929</name>
</gene>
<feature type="domain" description="DUF7507" evidence="2">
    <location>
        <begin position="66"/>
        <end position="169"/>
    </location>
</feature>
<feature type="domain" description="DUF7507" evidence="2">
    <location>
        <begin position="2409"/>
        <end position="2511"/>
    </location>
</feature>
<sequence length="4332" mass="425828">MITWPGSPNSLAPGQTATATATYTVRQADVDAGSVRNTAAVSGRPPTGAVVSATSVEAVVPTSAAAPGLTVVKTADTAAGTRAGDVVSYTIRATNSGNQTLTGVTVTDPLAGLSALAITWPATTGVLAPGQTAIARGTYVITQADVNTGSIRNTASAGATAPGGVPVTASSAELVTPTVTAAPRVTLDKTASLAPGATGRAGDLVTYSFTVRNAGNVTLTGVGITDALPGLSAITYAGWPGATGTLQPGQSVTASATRALTQSDVDAGSVANTARATATPPTGDAVIADAPATLPLAAGPLLTLGKSAAYTSGTGAVGSVITYTFTARNTGNVTLTGVTVTDPHAGLSPISLAWPGTAGTLAPGAQVVGTATYTVTQADVDAGIVRNSARVSGTPPSGPAIGADSPTVTLATVAAGPALTTAKSATVGGTGAVGDVVDYTVRVTNTGNVTLRDVTVIDPLPGLSAFAYTWPGDSGVLAPGAQVVARASRTITQADVDAGSLVNVATGRGVAPNGTPVTAASGTVTTPTAVGDPRLQVTKAGALPAGATGVAGETITWTVTIRNTGNVTLSGVSATDSLPGISDLAYGAWPSGTAGRLAPGDAVTATATSTVRQSDVDAGAISNAATATGTPARGQSTSAIGAGTVPLTSAPALALQKSGAYTTGSGAVGDTITYTYTLRNAGNVTLSGVAVTDPHSGLSAINYGTWPSGTAGTLGPNQTVVATATYQVRQNDVNSGSITDVATASGRPPTGAAVSATSQTVVLGTAAAAPGILTTKSASVGGAGQLGDLITYTFRATNTGNVTLTGVALSDPAPGLSPLAYGPWPGASGTLQPGESVTATATHRITQADLDTGSVTNIATSTGTPPTGPAVSDPSDTVVTPTATRAPDLEVTKSGTLRGGATSRAGDTVAYSFTLRNTGNVTLTGVALTDLEPAVSPLAYSWPGSAGTLAPNQVVTATATYILTQADIDAGGVDNTVNGSATAPGGTTISEAAAVSVPIDPAASVTVSKTGTVVGDGVDDGEVGDDIRFEFVIANTGNVTLTDVELADSIPGLVPTVTWPDPAAPGVLAPGATATAVALYDITQADVNAGSVTNAVTVTGTPPSGADVQASDDVEVATGAQRSELRLAKSGTTVAGEAGVGDVITYSFVLSNTGNVTVDDIVITDPLAGLSAIVADWPGATGVLDPGERVTATATLQITQAHVDAGRVLNTATASGSAPDGDVTASSPESTVRVEAAAPSIAVTNQGTLPPGSVAGSTVTWTYSLQNTGNVTLTGAALSDALPGTTAPVYQWNGTAGVLAPGATVTATATTVLTQADVDAGSIVSVVTGRGTAPSGAVVSAAAPATVPIDSTAGLTLVKTASREDDLAVGDVVTFTFAVTNSGTATIDAIALSDPLPGLSAISFGAWPGSPGVLAPGGTVTATASYTITQADVDRGGVSNTATATGLTPADAAVSDSDAVELTTQTRAPALELVKDDALTGDGTLGDSIEYTFTVRNAGNTTITDVAVDDELEGISGLAFGAWPRGQTGVLAPGDVATATARYTVVQRDVDAGEVVNTAVATGTAPADVDVASSDAEVTTELAPATPDLTATKRGALAAGATGRAGDIAEFRFSVVNTGDVTISEVTFDDALAGLSPLAITWPDAAAPGILAPGAEATATASYTLTQADVDAGSVANAVTVTGTPVRGALDPATAVATIGITPGAALSAVKSGVLAAGGVGVVGDTVEYVVVVTNTGNVTVTGGVLVDPMVGLYDVSIVWPDAGVPGRVGVGEQAVGRGKYDLTQADVDRGFVENTASVAASAPGGVRVSADTNTVRVNTVLPAAGLAVSKSGVLVGGGGVGDVVSYEFGVTNTGNVTVGDVVLSDALPGVVLSGVVWPDAGAPGVIAPGETATASGEYVLSQADVDAGRVVNSASASGVAVRGGPVSAVSAESVVVTDAAAPVVSVVNSGVLAPGAAGRAGDVVTFTYVLTNEGNVSLSGVVLADALGGVSAPSYVWEGAAGVLVPGQSVTATASYVLTQADVDAGGVTSVVTGTGTPPTGAPVSAAAPATVAITAAPELIVTKDDAATGGAVGDSVEYSFTIENRGNVSLSGVVLSDTLAGLSTPSVSWPGTTGVLTPGQIATATATYTITQADVDEGRIENTATARATIPGGTGIQASSDTVVTELDEAAPAVVTTKSARLADGASGAVGDAIEYTVTVRNSGNVTLSDVGIVDDLENLSDIAVVWPGAAGVLAPTQTLVGTARYVITQEDVDRGAVSNVAVGSGTDPSGTDVDDPSAQVVVDTAGAAPAATVSKAGALEPGATGRAGDLVRFTFRVVNTGNVTLSNVTLVDPLEGLSEIEVAWPAADGVLAPGAAAEATAEYALTQADVDRGQLDNTVTLSATAPDGAVIERTADAVVPITEAAELTTVKSGELLEPGIGAVGDVIEYRLVVTNTGNVTVQEGRLIDRLAGLSLPEIAWPGPEGELLVGDTVVGVARYTLTQADIDRGFVRNIAGVEAVTEQGTDVVADSNPVVINTVQPAAALTVVKDGVIDGDGGAGSAVDYTFRITNTGNVTVSAITLADPMPGLSVPQITWPGIAGVLAPGQSATATAGYVITQDDVDAGSIANAATASGSSRGGPVTSPAGIETVETQGIQASIDVRKTAEFEPGATGVAGDVVNWAYSLQNTSNVTLTGVSLADRLTDSSAPTYVWPDPARPGVLLPGQTVTAVSAYVLTQADVDRGTISSAVDGVGMPPRGADVTGSATASVEIAARPGISASKSGVVDGAGDVGDRIDYTFGITNTGNVTLTLVDLIDALVGVSAPTFDWPGEPGILLPGETVEAAAEYTITQADVDRGTVTNIATASGKPPVGDTITASTPPTNTTVAAAAPELRTEKTGVARGDGAVGDIIDYAFTIENTGNVTVTAIGLADPLPGLSVPDVRWPGEPGILAPGQIATATASYAIVQADVDAGEVVNVATAAGTTPAGTAVEDASDPARTPTIAAAAAVAIDKTGALAPGSTGQVGDLVRFAFTISNTGNQTLTDVTLTDRLVGLSDIDVVWPSDDPASVGVLPVGSQARGTATYTLTQADIDAGAVANAVEVDAATPSGAPVDASDASTVEIPRTPALSAVKSGVLAAGGVGVVGDTVEYVVVVTNTGNVTVTGGVLVDPMVGLYDVSIVWPDAGVPGRVGVGEQAVGRGKYDLTQADVDRGFVENTASVAASAPGGVRVSADTNTVRVNTVLPAAGLAVSKSGVLVGGGGVGDVVSYEFGVTNTGNVTVGDVVLSDALPGVVLSGVVWPDAGAPGVIAPGETATASGEYVLSQADVDAGRVVNTASASGVAVRGGPVSAVSAESVVVTDAAAPVVSVVNSGVLAPGAAGRAGDVVTFTYVLTNEGNVSLSGVVLADALGGVSAPSYVWEGAAGVLVPGQSVTATASYVLTQADVDAGGVTSVVTGTGTPPTGAPATAVAPATVSLAPAPGLVFTKTAALDTPGANAAGDGVTFGFRIENTGTVTLSGVAVTDDLAGIGPLTIDWPGAVGTLAPGQIARGTAAYDISQEDVDRGSVQNTASVRAMTPAGSLLTSRSTIEPLSTADHAPSIQTVKGGSYVSGTGGVGSIIEYTFDITNTGNVTLRLIRLQDDLEGLGIPQLDFPSVTGILPPGGTATGVARYTVTQADVDAGSITNVATSFGTSPRGVVVSDSSAPFTIATDSPTNPEQAIRTTQTAELAPGDIGVLGDAIDYTFTIENTGNRTLTGVTLSNTLTGLGGFVYTWPDAANPGRLLPGQTVTITASHPVTQAEVDAGTVRNVATGSGTPPTGAAVTHSTPMTIVPLAGGTGSLEVSKSGTRLGDGSVGTEIRYDFVVRNTGTLTLSSVALTDALEGLSEISYGDWPTAEGTLAPGQSVTASATYTLQQSDIDEGAVRNIAAASARTPGGDGIAVESPESVVTTIGAAPAIDVEKQQVLADGATGRPGDEVEYAFTVTNSGNVTLRGVSLADAQTGLTGLEITWPGEVGVLAPGQTASAIARYTLTRADVDAGRLQSLATTTGIADGTVVRDEDAAETLIAAAPALTLEKTAELTGAAQQGGGIRYLVTATNTGNVTLTDVAVTDELAGLGSPSTAWPGTPGVLAAGESVTVRADYVITSADVVRERVDNTASVTGTAPGGATVEASDSVRVDVPNEPSIHLSMNITVKDGQQGYAGDTLIFRYTATNTGTSSLTGVRIVDPYPGLSALTYTWPGEPGVLLPGQSVTAVASVVITAAMEGTVITSRAVVTSVEAESGVQVLDVASDAVDLPAPEPTGILPFTGGGDPLPLVAGSAALLLAGLVLMLLARRRRAERTSNLFS</sequence>
<feature type="domain" description="DUF7507" evidence="2">
    <location>
        <begin position="1587"/>
        <end position="1688"/>
    </location>
</feature>
<dbReference type="GO" id="GO:0005975">
    <property type="term" value="P:carbohydrate metabolic process"/>
    <property type="evidence" value="ECO:0007669"/>
    <property type="project" value="UniProtKB-ARBA"/>
</dbReference>
<feature type="domain" description="DUF7507" evidence="2">
    <location>
        <begin position="182"/>
        <end position="286"/>
    </location>
</feature>
<feature type="domain" description="DUF7507" evidence="2">
    <location>
        <begin position="3349"/>
        <end position="3452"/>
    </location>
</feature>
<feature type="domain" description="DUF7507" evidence="2">
    <location>
        <begin position="300"/>
        <end position="401"/>
    </location>
</feature>